<organism evidence="2 3">
    <name type="scientific">Mycobacteroides abscessus subsp. bolletii 1513</name>
    <dbReference type="NCBI Taxonomy" id="1299321"/>
    <lineage>
        <taxon>Bacteria</taxon>
        <taxon>Bacillati</taxon>
        <taxon>Actinomycetota</taxon>
        <taxon>Actinomycetes</taxon>
        <taxon>Mycobacteriales</taxon>
        <taxon>Mycobacteriaceae</taxon>
        <taxon>Mycobacteroides</taxon>
        <taxon>Mycobacteroides abscessus</taxon>
    </lineage>
</organism>
<feature type="region of interest" description="Disordered" evidence="1">
    <location>
        <begin position="1"/>
        <end position="40"/>
    </location>
</feature>
<dbReference type="GO" id="GO:0004743">
    <property type="term" value="F:pyruvate kinase activity"/>
    <property type="evidence" value="ECO:0007669"/>
    <property type="project" value="UniProtKB-EC"/>
</dbReference>
<proteinExistence type="predicted"/>
<keyword evidence="2" id="KW-0808">Transferase</keyword>
<dbReference type="EC" id="2.7.1.40" evidence="2"/>
<evidence type="ECO:0000256" key="1">
    <source>
        <dbReference type="SAM" id="MobiDB-lite"/>
    </source>
</evidence>
<name>X8DP74_9MYCO</name>
<feature type="compositionally biased region" description="Basic residues" evidence="1">
    <location>
        <begin position="19"/>
        <end position="28"/>
    </location>
</feature>
<evidence type="ECO:0000313" key="2">
    <source>
        <dbReference type="EMBL" id="EUA70204.1"/>
    </source>
</evidence>
<protein>
    <submittedName>
        <fullName evidence="2">Pyruvate kinase domain protein</fullName>
        <ecNumber evidence="2">2.7.1.40</ecNumber>
    </submittedName>
</protein>
<evidence type="ECO:0000313" key="3">
    <source>
        <dbReference type="Proteomes" id="UP000023351"/>
    </source>
</evidence>
<keyword evidence="2" id="KW-0670">Pyruvate</keyword>
<sequence length="40" mass="4464">MAEVQPCDVHTGLDERTHKLGRTGRRAKGTNDLSASRHDF</sequence>
<accession>X8DP74</accession>
<dbReference type="Proteomes" id="UP000023351">
    <property type="component" value="Unassembled WGS sequence"/>
</dbReference>
<reference evidence="2 3" key="1">
    <citation type="submission" date="2013-12" db="EMBL/GenBank/DDBJ databases">
        <authorList>
            <person name="Zelazny A."/>
            <person name="Olivier K."/>
            <person name="Holland S."/>
            <person name="Lenaerts A."/>
            <person name="Ordway D."/>
            <person name="DeGroote M.A."/>
            <person name="Parker T."/>
            <person name="Sizemore C."/>
            <person name="Tallon L.J."/>
            <person name="Sadzewicz L.K."/>
            <person name="Sengamalay N."/>
            <person name="Fraser C.M."/>
            <person name="Hine E."/>
            <person name="Shefchek K.A."/>
            <person name="Das S.P."/>
            <person name="Tettelin H."/>
        </authorList>
    </citation>
    <scope>NUCLEOTIDE SEQUENCE [LARGE SCALE GENOMIC DNA]</scope>
    <source>
        <strain evidence="2 3">1513</strain>
    </source>
</reference>
<dbReference type="AlphaFoldDB" id="X8DP74"/>
<keyword evidence="2" id="KW-0418">Kinase</keyword>
<dbReference type="EMBL" id="JAOJ01000002">
    <property type="protein sequence ID" value="EUA70204.1"/>
    <property type="molecule type" value="Genomic_DNA"/>
</dbReference>
<dbReference type="GO" id="GO:0016301">
    <property type="term" value="F:kinase activity"/>
    <property type="evidence" value="ECO:0007669"/>
    <property type="project" value="UniProtKB-KW"/>
</dbReference>
<comment type="caution">
    <text evidence="2">The sequence shown here is derived from an EMBL/GenBank/DDBJ whole genome shotgun (WGS) entry which is preliminary data.</text>
</comment>
<gene>
    <name evidence="2" type="ORF">I540_2714</name>
</gene>